<evidence type="ECO:0000256" key="1">
    <source>
        <dbReference type="SAM" id="Phobius"/>
    </source>
</evidence>
<feature type="transmembrane region" description="Helical" evidence="1">
    <location>
        <begin position="20"/>
        <end position="40"/>
    </location>
</feature>
<evidence type="ECO:0000313" key="2">
    <source>
        <dbReference type="EMBL" id="MFC3461380.1"/>
    </source>
</evidence>
<feature type="transmembrane region" description="Helical" evidence="1">
    <location>
        <begin position="46"/>
        <end position="69"/>
    </location>
</feature>
<evidence type="ECO:0000313" key="3">
    <source>
        <dbReference type="Proteomes" id="UP001595665"/>
    </source>
</evidence>
<reference evidence="3" key="1">
    <citation type="journal article" date="2019" name="Int. J. Syst. Evol. Microbiol.">
        <title>The Global Catalogue of Microorganisms (GCM) 10K type strain sequencing project: providing services to taxonomists for standard genome sequencing and annotation.</title>
        <authorList>
            <consortium name="The Broad Institute Genomics Platform"/>
            <consortium name="The Broad Institute Genome Sequencing Center for Infectious Disease"/>
            <person name="Wu L."/>
            <person name="Ma J."/>
        </authorList>
    </citation>
    <scope>NUCLEOTIDE SEQUENCE [LARGE SCALE GENOMIC DNA]</scope>
    <source>
        <strain evidence="3">CCM 7480</strain>
    </source>
</reference>
<dbReference type="Proteomes" id="UP001595665">
    <property type="component" value="Unassembled WGS sequence"/>
</dbReference>
<keyword evidence="1" id="KW-0472">Membrane</keyword>
<comment type="caution">
    <text evidence="2">The sequence shown here is derived from an EMBL/GenBank/DDBJ whole genome shotgun (WGS) entry which is preliminary data.</text>
</comment>
<protein>
    <submittedName>
        <fullName evidence="2">Uncharacterized protein</fullName>
    </submittedName>
</protein>
<proteinExistence type="predicted"/>
<dbReference type="RefSeq" id="WP_379737761.1">
    <property type="nucleotide sequence ID" value="NZ_JBHRVV010000001.1"/>
</dbReference>
<accession>A0ABV7PT62</accession>
<name>A0ABV7PT62_9BURK</name>
<feature type="transmembrane region" description="Helical" evidence="1">
    <location>
        <begin position="81"/>
        <end position="102"/>
    </location>
</feature>
<keyword evidence="1" id="KW-0812">Transmembrane</keyword>
<organism evidence="2 3">
    <name type="scientific">Massilia haematophila</name>
    <dbReference type="NCBI Taxonomy" id="457923"/>
    <lineage>
        <taxon>Bacteria</taxon>
        <taxon>Pseudomonadati</taxon>
        <taxon>Pseudomonadota</taxon>
        <taxon>Betaproteobacteria</taxon>
        <taxon>Burkholderiales</taxon>
        <taxon>Oxalobacteraceae</taxon>
        <taxon>Telluria group</taxon>
        <taxon>Massilia</taxon>
    </lineage>
</organism>
<keyword evidence="1" id="KW-1133">Transmembrane helix</keyword>
<dbReference type="EMBL" id="JBHRVV010000001">
    <property type="protein sequence ID" value="MFC3461380.1"/>
    <property type="molecule type" value="Genomic_DNA"/>
</dbReference>
<gene>
    <name evidence="2" type="ORF">ACFOPH_24535</name>
</gene>
<keyword evidence="3" id="KW-1185">Reference proteome</keyword>
<sequence>MSALTSGSGGSAPGLGKKSVLRVLLGTGAILLVPLLAMQFTREVDWTALDFVVASVLLLGAGFAMELAIGKLPNMRQRLPWLAAIMLAFVYLWAELAVGIFFNLGS</sequence>